<dbReference type="STRING" id="360412.LARV_02889"/>
<proteinExistence type="inferred from homology"/>
<feature type="domain" description="Carbohydrate kinase PfkB" evidence="6">
    <location>
        <begin position="190"/>
        <end position="266"/>
    </location>
</feature>
<dbReference type="Gene3D" id="3.40.1190.20">
    <property type="match status" value="1"/>
</dbReference>
<dbReference type="EMBL" id="DF967972">
    <property type="protein sequence ID" value="GAP15108.1"/>
    <property type="molecule type" value="Genomic_DNA"/>
</dbReference>
<dbReference type="GO" id="GO:0005524">
    <property type="term" value="F:ATP binding"/>
    <property type="evidence" value="ECO:0007669"/>
    <property type="project" value="UniProtKB-KW"/>
</dbReference>
<evidence type="ECO:0000256" key="1">
    <source>
        <dbReference type="ARBA" id="ARBA00010688"/>
    </source>
</evidence>
<evidence type="ECO:0000256" key="5">
    <source>
        <dbReference type="ARBA" id="ARBA00022840"/>
    </source>
</evidence>
<protein>
    <submittedName>
        <fullName evidence="7">Sugar kinase, ribokinase family</fullName>
    </submittedName>
</protein>
<keyword evidence="5" id="KW-0067">ATP-binding</keyword>
<evidence type="ECO:0000313" key="7">
    <source>
        <dbReference type="EMBL" id="GAP15108.1"/>
    </source>
</evidence>
<dbReference type="InterPro" id="IPR011611">
    <property type="entry name" value="PfkB_dom"/>
</dbReference>
<dbReference type="PANTHER" id="PTHR43085:SF1">
    <property type="entry name" value="PSEUDOURIDINE KINASE-RELATED"/>
    <property type="match status" value="1"/>
</dbReference>
<keyword evidence="2" id="KW-0808">Transferase</keyword>
<evidence type="ECO:0000313" key="8">
    <source>
        <dbReference type="Proteomes" id="UP000055060"/>
    </source>
</evidence>
<keyword evidence="3" id="KW-0547">Nucleotide-binding</keyword>
<evidence type="ECO:0000256" key="3">
    <source>
        <dbReference type="ARBA" id="ARBA00022741"/>
    </source>
</evidence>
<dbReference type="Pfam" id="PF00294">
    <property type="entry name" value="PfkB"/>
    <property type="match status" value="1"/>
</dbReference>
<dbReference type="SUPFAM" id="SSF53613">
    <property type="entry name" value="Ribokinase-like"/>
    <property type="match status" value="1"/>
</dbReference>
<dbReference type="GO" id="GO:0016301">
    <property type="term" value="F:kinase activity"/>
    <property type="evidence" value="ECO:0007669"/>
    <property type="project" value="UniProtKB-KW"/>
</dbReference>
<dbReference type="Proteomes" id="UP000055060">
    <property type="component" value="Unassembled WGS sequence"/>
</dbReference>
<dbReference type="InterPro" id="IPR050306">
    <property type="entry name" value="PfkB_Carbo_kinase"/>
</dbReference>
<sequence length="285" mass="31157">MYNLSPIEPVDYLIIGHLTQDMTENGPVLGGTASYAARTALAIGLRVGIVTSCASDIALDSLNGAAISMRASEYSTTFENIQTPNGRIQYLHHLASGLDYSMVPRTWQDAPIVHLGPIAQEVDPKLARAFPDSQVCLTPQGWLRTWNSDHKVHPTDWPEARYVLENASAAVLSIEDVQGDESILEDMLSSIRILVVTEGARGSRLYWNGDLRYFRPPEVPEIDPTGAGDIFAAAFFVRLYQTHDPWEAARFATQLAANSVTRPGLAGTPTIDEVQTALLEIIPKA</sequence>
<keyword evidence="4 7" id="KW-0418">Kinase</keyword>
<gene>
    <name evidence="7" type="ORF">LARV_02889</name>
</gene>
<dbReference type="PANTHER" id="PTHR43085">
    <property type="entry name" value="HEXOKINASE FAMILY MEMBER"/>
    <property type="match status" value="1"/>
</dbReference>
<accession>A0A0S7BJ16</accession>
<keyword evidence="8" id="KW-1185">Reference proteome</keyword>
<dbReference type="InterPro" id="IPR029056">
    <property type="entry name" value="Ribokinase-like"/>
</dbReference>
<evidence type="ECO:0000256" key="4">
    <source>
        <dbReference type="ARBA" id="ARBA00022777"/>
    </source>
</evidence>
<organism evidence="7">
    <name type="scientific">Longilinea arvoryzae</name>
    <dbReference type="NCBI Taxonomy" id="360412"/>
    <lineage>
        <taxon>Bacteria</taxon>
        <taxon>Bacillati</taxon>
        <taxon>Chloroflexota</taxon>
        <taxon>Anaerolineae</taxon>
        <taxon>Anaerolineales</taxon>
        <taxon>Anaerolineaceae</taxon>
        <taxon>Longilinea</taxon>
    </lineage>
</organism>
<evidence type="ECO:0000256" key="2">
    <source>
        <dbReference type="ARBA" id="ARBA00022679"/>
    </source>
</evidence>
<dbReference type="AlphaFoldDB" id="A0A0S7BJ16"/>
<name>A0A0S7BJ16_9CHLR</name>
<evidence type="ECO:0000259" key="6">
    <source>
        <dbReference type="Pfam" id="PF00294"/>
    </source>
</evidence>
<comment type="similarity">
    <text evidence="1">Belongs to the carbohydrate kinase PfkB family.</text>
</comment>
<reference evidence="7" key="1">
    <citation type="submission" date="2015-07" db="EMBL/GenBank/DDBJ databases">
        <title>Draft Genome Sequences of Anaerolinea thermolimosa IMO-1, Bellilinea caldifistulae GOMI-1, Leptolinea tardivitalis YMTK-2, Levilinea saccharolytica KIBI-1,Longilinea arvoryzae KOME-1, Previously Described as Members of the Anaerolineaceae (Chloroflexi).</title>
        <authorList>
            <person name="Sekiguchi Y."/>
            <person name="Ohashi A."/>
            <person name="Matsuura N."/>
            <person name="Tourlousse M.D."/>
        </authorList>
    </citation>
    <scope>NUCLEOTIDE SEQUENCE [LARGE SCALE GENOMIC DNA]</scope>
    <source>
        <strain evidence="7">KOME-1</strain>
    </source>
</reference>